<name>A0ABT8L4H7_9BACT</name>
<evidence type="ECO:0000259" key="2">
    <source>
        <dbReference type="Pfam" id="PF12158"/>
    </source>
</evidence>
<keyword evidence="1" id="KW-0472">Membrane</keyword>
<evidence type="ECO:0000256" key="1">
    <source>
        <dbReference type="SAM" id="Phobius"/>
    </source>
</evidence>
<evidence type="ECO:0000313" key="3">
    <source>
        <dbReference type="EMBL" id="MDN5211937.1"/>
    </source>
</evidence>
<dbReference type="EMBL" id="JAUJEB010000001">
    <property type="protein sequence ID" value="MDN5211937.1"/>
    <property type="molecule type" value="Genomic_DNA"/>
</dbReference>
<dbReference type="Proteomes" id="UP001172083">
    <property type="component" value="Unassembled WGS sequence"/>
</dbReference>
<feature type="transmembrane region" description="Helical" evidence="1">
    <location>
        <begin position="16"/>
        <end position="35"/>
    </location>
</feature>
<accession>A0ABT8L4H7</accession>
<dbReference type="RefSeq" id="WP_346757264.1">
    <property type="nucleotide sequence ID" value="NZ_JAUJEB010000001.1"/>
</dbReference>
<keyword evidence="1" id="KW-0812">Transmembrane</keyword>
<keyword evidence="1" id="KW-1133">Transmembrane helix</keyword>
<evidence type="ECO:0000313" key="4">
    <source>
        <dbReference type="Proteomes" id="UP001172083"/>
    </source>
</evidence>
<proteinExistence type="predicted"/>
<reference evidence="3" key="1">
    <citation type="submission" date="2023-06" db="EMBL/GenBank/DDBJ databases">
        <title>Genomic of Agaribacillus aureum.</title>
        <authorList>
            <person name="Wang G."/>
        </authorList>
    </citation>
    <scope>NUCLEOTIDE SEQUENCE</scope>
    <source>
        <strain evidence="3">BMA12</strain>
    </source>
</reference>
<feature type="domain" description="DUF3592" evidence="2">
    <location>
        <begin position="51"/>
        <end position="134"/>
    </location>
</feature>
<dbReference type="Pfam" id="PF12158">
    <property type="entry name" value="DUF3592"/>
    <property type="match status" value="1"/>
</dbReference>
<organism evidence="3 4">
    <name type="scientific">Agaribacillus aureus</name>
    <dbReference type="NCBI Taxonomy" id="3051825"/>
    <lineage>
        <taxon>Bacteria</taxon>
        <taxon>Pseudomonadati</taxon>
        <taxon>Bacteroidota</taxon>
        <taxon>Cytophagia</taxon>
        <taxon>Cytophagales</taxon>
        <taxon>Splendidivirgaceae</taxon>
        <taxon>Agaribacillus</taxon>
    </lineage>
</organism>
<protein>
    <recommendedName>
        <fullName evidence="2">DUF3592 domain-containing protein</fullName>
    </recommendedName>
</protein>
<dbReference type="InterPro" id="IPR021994">
    <property type="entry name" value="DUF3592"/>
</dbReference>
<sequence>MANKIPWYTTVNWKSILETTMILGIIAGLSIILLLPKIIRHNKLENYQGETTAKILSVKENITTRQGSDGNKVVVDNYVVKFRYRVDGEPYESTNSLDGTHKNTYYLNKVAKSNYEMPVSVRYDMENPAKALIIFEE</sequence>
<gene>
    <name evidence="3" type="ORF">QQ020_07735</name>
</gene>
<keyword evidence="4" id="KW-1185">Reference proteome</keyword>
<comment type="caution">
    <text evidence="3">The sequence shown here is derived from an EMBL/GenBank/DDBJ whole genome shotgun (WGS) entry which is preliminary data.</text>
</comment>